<evidence type="ECO:0000313" key="2">
    <source>
        <dbReference type="EMBL" id="QDZ41504.1"/>
    </source>
</evidence>
<dbReference type="InterPro" id="IPR000182">
    <property type="entry name" value="GNAT_dom"/>
</dbReference>
<dbReference type="CDD" id="cd04301">
    <property type="entry name" value="NAT_SF"/>
    <property type="match status" value="1"/>
</dbReference>
<sequence>MEIRPEIPHDYLAVSKVHQLAFGQEAEANLVDQLRLVVNPYLSLVAIKQDQIIGHIFFTPVDLASELPMTTGVMGLAPMAVLSLYQRQGVGTALIREGLRLCQQMGSKAVVVLGHPEYYPRFGFKPSIEYGLYSEYDVPPEAFMAMELTPKGLDGKSGLVKYHPVFKQITE</sequence>
<evidence type="ECO:0000259" key="1">
    <source>
        <dbReference type="PROSITE" id="PS51186"/>
    </source>
</evidence>
<name>A0A5B8NR00_9CHRO</name>
<dbReference type="SUPFAM" id="SSF55729">
    <property type="entry name" value="Acyl-CoA N-acyltransferases (Nat)"/>
    <property type="match status" value="1"/>
</dbReference>
<dbReference type="OrthoDB" id="9797178at2"/>
<dbReference type="Proteomes" id="UP000318453">
    <property type="component" value="Chromosome"/>
</dbReference>
<evidence type="ECO:0000313" key="3">
    <source>
        <dbReference type="Proteomes" id="UP000318453"/>
    </source>
</evidence>
<dbReference type="InterPro" id="IPR016181">
    <property type="entry name" value="Acyl_CoA_acyltransferase"/>
</dbReference>
<proteinExistence type="predicted"/>
<dbReference type="GO" id="GO:0016747">
    <property type="term" value="F:acyltransferase activity, transferring groups other than amino-acyl groups"/>
    <property type="evidence" value="ECO:0007669"/>
    <property type="project" value="InterPro"/>
</dbReference>
<dbReference type="EMBL" id="CP042326">
    <property type="protein sequence ID" value="QDZ41504.1"/>
    <property type="molecule type" value="Genomic_DNA"/>
</dbReference>
<accession>A0A5B8NR00</accession>
<protein>
    <submittedName>
        <fullName evidence="2">N-acetyltransferase</fullName>
    </submittedName>
</protein>
<reference evidence="2" key="1">
    <citation type="submission" date="2019-08" db="EMBL/GenBank/DDBJ databases">
        <title>Carotenoids and Carotenoid Binding Proteins in the Halophilic Cyanobacterium Euhalothece sp. ZM00.</title>
        <authorList>
            <person name="Cho S.M."/>
            <person name="Song J.Y."/>
            <person name="Park Y.-I."/>
        </authorList>
    </citation>
    <scope>NUCLEOTIDE SEQUENCE [LARGE SCALE GENOMIC DNA]</scope>
    <source>
        <strain evidence="2">Z-M001</strain>
    </source>
</reference>
<keyword evidence="3" id="KW-1185">Reference proteome</keyword>
<dbReference type="KEGG" id="enn:FRE64_10300"/>
<gene>
    <name evidence="2" type="ORF">FRE64_10300</name>
</gene>
<dbReference type="Gene3D" id="3.40.630.30">
    <property type="match status" value="1"/>
</dbReference>
<keyword evidence="2" id="KW-0808">Transferase</keyword>
<dbReference type="PROSITE" id="PS51186">
    <property type="entry name" value="GNAT"/>
    <property type="match status" value="1"/>
</dbReference>
<feature type="domain" description="N-acetyltransferase" evidence="1">
    <location>
        <begin position="1"/>
        <end position="149"/>
    </location>
</feature>
<dbReference type="AlphaFoldDB" id="A0A5B8NR00"/>
<organism evidence="2 3">
    <name type="scientific">Euhalothece natronophila Z-M001</name>
    <dbReference type="NCBI Taxonomy" id="522448"/>
    <lineage>
        <taxon>Bacteria</taxon>
        <taxon>Bacillati</taxon>
        <taxon>Cyanobacteriota</taxon>
        <taxon>Cyanophyceae</taxon>
        <taxon>Oscillatoriophycideae</taxon>
        <taxon>Chroococcales</taxon>
        <taxon>Halothecacae</taxon>
        <taxon>Halothece cluster</taxon>
        <taxon>Euhalothece</taxon>
    </lineage>
</organism>
<dbReference type="Pfam" id="PF13527">
    <property type="entry name" value="Acetyltransf_9"/>
    <property type="match status" value="1"/>
</dbReference>